<evidence type="ECO:0000313" key="1">
    <source>
        <dbReference type="EMBL" id="CAB4964748.1"/>
    </source>
</evidence>
<sequence length="262" mass="27453">MRALDVTTSLSVQTTTSVATTTTTIAPKTSRSTTTTTQAVTSTTHSHALTSAQAAAAASGWPRPYDPAAPIDFTGIDGVTPEQAARATALIQATQRDLPKYAQVSAAMADGYTSIGDGGTGFEHFVKWTLLNDGRVLDTAAPESLVYEVRGGVRTLVSAMFMADKGTPINDKTLVEYAGGLVQWHVHTNLCWLTINGAMRVVGVTDSTGACRLGFVETDGSPMVHVWITPHKCGPFAALEGVAAGVADASDAERVDLCNKTH</sequence>
<accession>A0A6J7L830</accession>
<protein>
    <submittedName>
        <fullName evidence="1">Unannotated protein</fullName>
    </submittedName>
</protein>
<reference evidence="1" key="1">
    <citation type="submission" date="2020-05" db="EMBL/GenBank/DDBJ databases">
        <authorList>
            <person name="Chiriac C."/>
            <person name="Salcher M."/>
            <person name="Ghai R."/>
            <person name="Kavagutti S V."/>
        </authorList>
    </citation>
    <scope>NUCLEOTIDE SEQUENCE</scope>
</reference>
<dbReference type="AlphaFoldDB" id="A0A6J7L830"/>
<name>A0A6J7L830_9ZZZZ</name>
<proteinExistence type="predicted"/>
<gene>
    <name evidence="1" type="ORF">UFOPK3879_00957</name>
</gene>
<dbReference type="EMBL" id="CAFBNR010000043">
    <property type="protein sequence ID" value="CAB4964748.1"/>
    <property type="molecule type" value="Genomic_DNA"/>
</dbReference>
<organism evidence="1">
    <name type="scientific">freshwater metagenome</name>
    <dbReference type="NCBI Taxonomy" id="449393"/>
    <lineage>
        <taxon>unclassified sequences</taxon>
        <taxon>metagenomes</taxon>
        <taxon>ecological metagenomes</taxon>
    </lineage>
</organism>